<dbReference type="GO" id="GO:0005634">
    <property type="term" value="C:nucleus"/>
    <property type="evidence" value="ECO:0007669"/>
    <property type="project" value="UniProtKB-ARBA"/>
</dbReference>
<evidence type="ECO:0000259" key="5">
    <source>
        <dbReference type="SMART" id="SM00338"/>
    </source>
</evidence>
<feature type="region of interest" description="Disordered" evidence="4">
    <location>
        <begin position="1"/>
        <end position="22"/>
    </location>
</feature>
<protein>
    <recommendedName>
        <fullName evidence="5">BZIP domain-containing protein</fullName>
    </recommendedName>
</protein>
<evidence type="ECO:0000313" key="7">
    <source>
        <dbReference type="Proteomes" id="UP000236161"/>
    </source>
</evidence>
<accession>A0A2I0AKD3</accession>
<dbReference type="InterPro" id="IPR004827">
    <property type="entry name" value="bZIP"/>
</dbReference>
<evidence type="ECO:0000256" key="3">
    <source>
        <dbReference type="SAM" id="Coils"/>
    </source>
</evidence>
<dbReference type="OrthoDB" id="1878267at2759"/>
<gene>
    <name evidence="6" type="ORF">AXF42_Ash014647</name>
</gene>
<organism evidence="6 7">
    <name type="scientific">Apostasia shenzhenica</name>
    <dbReference type="NCBI Taxonomy" id="1088818"/>
    <lineage>
        <taxon>Eukaryota</taxon>
        <taxon>Viridiplantae</taxon>
        <taxon>Streptophyta</taxon>
        <taxon>Embryophyta</taxon>
        <taxon>Tracheophyta</taxon>
        <taxon>Spermatophyta</taxon>
        <taxon>Magnoliopsida</taxon>
        <taxon>Liliopsida</taxon>
        <taxon>Asparagales</taxon>
        <taxon>Orchidaceae</taxon>
        <taxon>Apostasioideae</taxon>
        <taxon>Apostasia</taxon>
    </lineage>
</organism>
<dbReference type="SMART" id="SM00338">
    <property type="entry name" value="BRLZ"/>
    <property type="match status" value="1"/>
</dbReference>
<dbReference type="PANTHER" id="PTHR46835:SF3">
    <property type="entry name" value="BASIC-LEUCINE ZIPPER (BZIP) TRANSCRIPTION FACTOR FAMILY PROTEIN"/>
    <property type="match status" value="1"/>
</dbReference>
<feature type="domain" description="BZIP" evidence="5">
    <location>
        <begin position="223"/>
        <end position="282"/>
    </location>
</feature>
<feature type="region of interest" description="Disordered" evidence="4">
    <location>
        <begin position="316"/>
        <end position="336"/>
    </location>
</feature>
<keyword evidence="3" id="KW-0175">Coiled coil</keyword>
<evidence type="ECO:0000313" key="6">
    <source>
        <dbReference type="EMBL" id="PKA55975.1"/>
    </source>
</evidence>
<keyword evidence="2" id="KW-0804">Transcription</keyword>
<dbReference type="EMBL" id="KZ451976">
    <property type="protein sequence ID" value="PKA55975.1"/>
    <property type="molecule type" value="Genomic_DNA"/>
</dbReference>
<proteinExistence type="predicted"/>
<keyword evidence="1" id="KW-0805">Transcription regulation</keyword>
<dbReference type="InterPro" id="IPR046347">
    <property type="entry name" value="bZIP_sf"/>
</dbReference>
<reference evidence="6 7" key="1">
    <citation type="journal article" date="2017" name="Nature">
        <title>The Apostasia genome and the evolution of orchids.</title>
        <authorList>
            <person name="Zhang G.Q."/>
            <person name="Liu K.W."/>
            <person name="Li Z."/>
            <person name="Lohaus R."/>
            <person name="Hsiao Y.Y."/>
            <person name="Niu S.C."/>
            <person name="Wang J.Y."/>
            <person name="Lin Y.C."/>
            <person name="Xu Q."/>
            <person name="Chen L.J."/>
            <person name="Yoshida K."/>
            <person name="Fujiwara S."/>
            <person name="Wang Z.W."/>
            <person name="Zhang Y.Q."/>
            <person name="Mitsuda N."/>
            <person name="Wang M."/>
            <person name="Liu G.H."/>
            <person name="Pecoraro L."/>
            <person name="Huang H.X."/>
            <person name="Xiao X.J."/>
            <person name="Lin M."/>
            <person name="Wu X.Y."/>
            <person name="Wu W.L."/>
            <person name="Chen Y.Y."/>
            <person name="Chang S.B."/>
            <person name="Sakamoto S."/>
            <person name="Ohme-Takagi M."/>
            <person name="Yagi M."/>
            <person name="Zeng S.J."/>
            <person name="Shen C.Y."/>
            <person name="Yeh C.M."/>
            <person name="Luo Y.B."/>
            <person name="Tsai W.C."/>
            <person name="Van de Peer Y."/>
            <person name="Liu Z.J."/>
        </authorList>
    </citation>
    <scope>NUCLEOTIDE SEQUENCE [LARGE SCALE GENOMIC DNA]</scope>
    <source>
        <strain evidence="7">cv. Shenzhen</strain>
        <tissue evidence="6">Stem</tissue>
    </source>
</reference>
<evidence type="ECO:0000256" key="2">
    <source>
        <dbReference type="ARBA" id="ARBA00023163"/>
    </source>
</evidence>
<dbReference type="STRING" id="1088818.A0A2I0AKD3"/>
<dbReference type="AlphaFoldDB" id="A0A2I0AKD3"/>
<name>A0A2I0AKD3_9ASPA</name>
<dbReference type="CDD" id="cd14703">
    <property type="entry name" value="bZIP_plant_RF2"/>
    <property type="match status" value="1"/>
</dbReference>
<evidence type="ECO:0000256" key="4">
    <source>
        <dbReference type="SAM" id="MobiDB-lite"/>
    </source>
</evidence>
<dbReference type="GO" id="GO:0003700">
    <property type="term" value="F:DNA-binding transcription factor activity"/>
    <property type="evidence" value="ECO:0007669"/>
    <property type="project" value="InterPro"/>
</dbReference>
<sequence>MEGMKGAASARNPGKHSFLLPPKSPLPCAAASTHREYVSFESNGAPKLREGHRHHHRTSSESFLIEEQPLWLDDLLNEPETPARRGAHRRSSSDSFAFLDGACEYSSSMDKLVQGECRQRTISTIPSWGLQEIEKLKDFQDNYSDANSFGRPQNRVWDSAFNMEKYPNSIPAAKDKCVHPGSFKEPPATLPCSLEKQEDGSPTGSKGSSENKETFQVKNTPSETDTKRVKQQFAQRSRVRKLQYIAELERTVQALQAEGLEVSAEVDFLDKQNLILNLENEALKQRLDSVAQEQLIKRVQQEMLEQEIARLRLSFQQQQQPTPSQTPPPHARNKSRDLDSQFVNLSLKHKETNSGRDSITSLHI</sequence>
<dbReference type="InterPro" id="IPR044759">
    <property type="entry name" value="bZIP_RF2"/>
</dbReference>
<evidence type="ECO:0000256" key="1">
    <source>
        <dbReference type="ARBA" id="ARBA00023015"/>
    </source>
</evidence>
<dbReference type="InterPro" id="IPR044797">
    <property type="entry name" value="At4g06598-like"/>
</dbReference>
<feature type="coiled-coil region" evidence="3">
    <location>
        <begin position="238"/>
        <end position="293"/>
    </location>
</feature>
<dbReference type="Proteomes" id="UP000236161">
    <property type="component" value="Unassembled WGS sequence"/>
</dbReference>
<feature type="region of interest" description="Disordered" evidence="4">
    <location>
        <begin position="188"/>
        <end position="233"/>
    </location>
</feature>
<dbReference type="SUPFAM" id="SSF57959">
    <property type="entry name" value="Leucine zipper domain"/>
    <property type="match status" value="1"/>
</dbReference>
<dbReference type="PANTHER" id="PTHR46835">
    <property type="entry name" value="BASIC-LEUCINE ZIPPER (BZIP) TRANSCRIPTION FACTOR FAMILY PROTEIN-RELATED"/>
    <property type="match status" value="1"/>
</dbReference>
<keyword evidence="7" id="KW-1185">Reference proteome</keyword>